<dbReference type="SUPFAM" id="SSF52833">
    <property type="entry name" value="Thioredoxin-like"/>
    <property type="match status" value="1"/>
</dbReference>
<evidence type="ECO:0000256" key="1">
    <source>
        <dbReference type="ARBA" id="ARBA00007409"/>
    </source>
</evidence>
<dbReference type="Gene3D" id="1.20.1050.10">
    <property type="match status" value="2"/>
</dbReference>
<dbReference type="Pfam" id="PF02798">
    <property type="entry name" value="GST_N"/>
    <property type="match status" value="1"/>
</dbReference>
<dbReference type="Pfam" id="PF14497">
    <property type="entry name" value="GST_C_3"/>
    <property type="match status" value="1"/>
</dbReference>
<organism evidence="6">
    <name type="scientific">Octopus bimaculoides</name>
    <name type="common">California two-spotted octopus</name>
    <dbReference type="NCBI Taxonomy" id="37653"/>
    <lineage>
        <taxon>Eukaryota</taxon>
        <taxon>Metazoa</taxon>
        <taxon>Spiralia</taxon>
        <taxon>Lophotrochozoa</taxon>
        <taxon>Mollusca</taxon>
        <taxon>Cephalopoda</taxon>
        <taxon>Coleoidea</taxon>
        <taxon>Octopodiformes</taxon>
        <taxon>Octopoda</taxon>
        <taxon>Incirrata</taxon>
        <taxon>Octopodidae</taxon>
        <taxon>Octopus</taxon>
    </lineage>
</organism>
<dbReference type="PROSITE" id="PS50404">
    <property type="entry name" value="GST_NTER"/>
    <property type="match status" value="1"/>
</dbReference>
<proteinExistence type="inferred from homology"/>
<dbReference type="STRING" id="37653.A0A0L8G7M7"/>
<dbReference type="PRINTS" id="PR01269">
    <property type="entry name" value="SCRYSTALLIN"/>
</dbReference>
<evidence type="ECO:0000256" key="2">
    <source>
        <dbReference type="ARBA" id="ARBA00022613"/>
    </source>
</evidence>
<name>A0A0L8G7M7_OCTBM</name>
<dbReference type="FunFam" id="3.40.30.10:FF:000258">
    <property type="entry name" value="Glutathione S-transferase"/>
    <property type="match status" value="1"/>
</dbReference>
<dbReference type="GO" id="GO:0006749">
    <property type="term" value="P:glutathione metabolic process"/>
    <property type="evidence" value="ECO:0007669"/>
    <property type="project" value="TreeGrafter"/>
</dbReference>
<dbReference type="GO" id="GO:0004364">
    <property type="term" value="F:glutathione transferase activity"/>
    <property type="evidence" value="ECO:0007669"/>
    <property type="project" value="TreeGrafter"/>
</dbReference>
<dbReference type="InterPro" id="IPR050213">
    <property type="entry name" value="GST_superfamily"/>
</dbReference>
<feature type="domain" description="GST N-terminal" evidence="4">
    <location>
        <begin position="2"/>
        <end position="80"/>
    </location>
</feature>
<dbReference type="CDD" id="cd03192">
    <property type="entry name" value="GST_C_Sigma_like"/>
    <property type="match status" value="1"/>
</dbReference>
<accession>A0A0L8G7M7</accession>
<dbReference type="Gene3D" id="3.40.30.10">
    <property type="entry name" value="Glutaredoxin"/>
    <property type="match status" value="1"/>
</dbReference>
<feature type="domain" description="GST C-terminal" evidence="5">
    <location>
        <begin position="150"/>
        <end position="272"/>
    </location>
</feature>
<evidence type="ECO:0000259" key="4">
    <source>
        <dbReference type="PROSITE" id="PS50404"/>
    </source>
</evidence>
<protein>
    <recommendedName>
        <fullName evidence="7">Glutathione transferase</fullName>
    </recommendedName>
</protein>
<dbReference type="InterPro" id="IPR040079">
    <property type="entry name" value="Glutathione_S-Trfase"/>
</dbReference>
<dbReference type="PANTHER" id="PTHR11571">
    <property type="entry name" value="GLUTATHIONE S-TRANSFERASE"/>
    <property type="match status" value="1"/>
</dbReference>
<evidence type="ECO:0000313" key="6">
    <source>
        <dbReference type="EMBL" id="KOF72854.1"/>
    </source>
</evidence>
<dbReference type="InterPro" id="IPR004045">
    <property type="entry name" value="Glutathione_S-Trfase_N"/>
</dbReference>
<dbReference type="InterPro" id="IPR003083">
    <property type="entry name" value="S-crystallin"/>
</dbReference>
<dbReference type="CDD" id="cd03039">
    <property type="entry name" value="GST_N_Sigma_like"/>
    <property type="match status" value="1"/>
</dbReference>
<sequence length="272" mass="32324">MPSYTLHYFKLRGRAEVCRMLFAAAGVSFNDRRIDYSEWNNYRSKMPCNMMPMLEIDNRYEIPQSMAICRYLSREFGFHGKNNIDMARVDYIMDCFYEIMEDYMRMYQDSHGRMMFDRISDMRSMYHQKFENMGGVMSSSRMNQGMFSGMQSSMSSMSSMSSGMDSSMSSGFGNYSFNEDCMHERRQRFRNTCQRILPFMEKTLEMRQSGNRFFMGDYLTVCDMMCFCVLENPLREDLSLLNSYPKLRALRDRVASHSKISNYIRQRTMTDF</sequence>
<dbReference type="InterPro" id="IPR010987">
    <property type="entry name" value="Glutathione-S-Trfase_C-like"/>
</dbReference>
<dbReference type="InterPro" id="IPR036249">
    <property type="entry name" value="Thioredoxin-like_sf"/>
</dbReference>
<comment type="similarity">
    <text evidence="1">Belongs to the GST superfamily.</text>
</comment>
<comment type="function">
    <text evidence="3">S-crystallins are structural components of squids and octopi eye lens. Contains relatively little GST activity (1/1000 of that of mammalian GST enzyme).</text>
</comment>
<dbReference type="KEGG" id="obi:106878680"/>
<reference evidence="6" key="1">
    <citation type="submission" date="2015-07" db="EMBL/GenBank/DDBJ databases">
        <title>MeaNS - Measles Nucleotide Surveillance Program.</title>
        <authorList>
            <person name="Tran T."/>
            <person name="Druce J."/>
        </authorList>
    </citation>
    <scope>NUCLEOTIDE SEQUENCE</scope>
    <source>
        <strain evidence="6">UCB-OBI-ISO-001</strain>
        <tissue evidence="6">Gonad</tissue>
    </source>
</reference>
<evidence type="ECO:0008006" key="7">
    <source>
        <dbReference type="Google" id="ProtNLM"/>
    </source>
</evidence>
<dbReference type="OrthoDB" id="414243at2759"/>
<evidence type="ECO:0000256" key="3">
    <source>
        <dbReference type="ARBA" id="ARBA00058556"/>
    </source>
</evidence>
<dbReference type="GO" id="GO:0005212">
    <property type="term" value="F:structural constituent of eye lens"/>
    <property type="evidence" value="ECO:0007669"/>
    <property type="project" value="UniProtKB-KW"/>
</dbReference>
<dbReference type="AlphaFoldDB" id="A0A0L8G7M7"/>
<dbReference type="PROSITE" id="PS50405">
    <property type="entry name" value="GST_CTER"/>
    <property type="match status" value="1"/>
</dbReference>
<dbReference type="SFLD" id="SFLDS00019">
    <property type="entry name" value="Glutathione_Transferase_(cytos"/>
    <property type="match status" value="1"/>
</dbReference>
<keyword evidence="2" id="KW-0273">Eye lens protein</keyword>
<gene>
    <name evidence="6" type="ORF">OCBIM_22038800mg</name>
</gene>
<dbReference type="InterPro" id="IPR036282">
    <property type="entry name" value="Glutathione-S-Trfase_C_sf"/>
</dbReference>
<dbReference type="PANTHER" id="PTHR11571:SF150">
    <property type="entry name" value="GLUTATHIONE S-TRANSFERASE"/>
    <property type="match status" value="1"/>
</dbReference>
<dbReference type="SUPFAM" id="SSF47616">
    <property type="entry name" value="GST C-terminal domain-like"/>
    <property type="match status" value="1"/>
</dbReference>
<evidence type="ECO:0000259" key="5">
    <source>
        <dbReference type="PROSITE" id="PS50405"/>
    </source>
</evidence>
<dbReference type="InterPro" id="IPR004046">
    <property type="entry name" value="GST_C"/>
</dbReference>
<dbReference type="EMBL" id="KQ423465">
    <property type="protein sequence ID" value="KOF72854.1"/>
    <property type="molecule type" value="Genomic_DNA"/>
</dbReference>